<reference evidence="1 2" key="1">
    <citation type="submission" date="2024-09" db="EMBL/GenBank/DDBJ databases">
        <authorList>
            <person name="Sun Q."/>
            <person name="Mori K."/>
        </authorList>
    </citation>
    <scope>NUCLEOTIDE SEQUENCE [LARGE SCALE GENOMIC DNA]</scope>
    <source>
        <strain evidence="1 2">JCM 9767</strain>
    </source>
</reference>
<organism evidence="1 2">
    <name type="scientific">Streptomyces heliomycini</name>
    <dbReference type="NCBI Taxonomy" id="284032"/>
    <lineage>
        <taxon>Bacteria</taxon>
        <taxon>Bacillati</taxon>
        <taxon>Actinomycetota</taxon>
        <taxon>Actinomycetes</taxon>
        <taxon>Kitasatosporales</taxon>
        <taxon>Streptomycetaceae</taxon>
        <taxon>Streptomyces</taxon>
    </lineage>
</organism>
<accession>A0ABV5LML5</accession>
<dbReference type="RefSeq" id="WP_380958017.1">
    <property type="nucleotide sequence ID" value="NZ_JBHMDI010000389.1"/>
</dbReference>
<comment type="caution">
    <text evidence="1">The sequence shown here is derived from an EMBL/GenBank/DDBJ whole genome shotgun (WGS) entry which is preliminary data.</text>
</comment>
<sequence length="92" mass="10020">LLEEIRALPDNLFLPLGPRVSEVFQLLVNQGALSQDQVLDGMPHPSGANAERIAYFLERKPREALSNKVNPDTIDRARGGLLAKVSALSETA</sequence>
<keyword evidence="2" id="KW-1185">Reference proteome</keyword>
<gene>
    <name evidence="1" type="ORF">ACFFUA_38205</name>
</gene>
<name>A0ABV5LML5_9ACTN</name>
<evidence type="ECO:0000313" key="1">
    <source>
        <dbReference type="EMBL" id="MFB9353163.1"/>
    </source>
</evidence>
<proteinExistence type="predicted"/>
<dbReference type="EMBL" id="JBHMDI010000389">
    <property type="protein sequence ID" value="MFB9353163.1"/>
    <property type="molecule type" value="Genomic_DNA"/>
</dbReference>
<feature type="non-terminal residue" evidence="1">
    <location>
        <position position="1"/>
    </location>
</feature>
<dbReference type="Proteomes" id="UP001589753">
    <property type="component" value="Unassembled WGS sequence"/>
</dbReference>
<evidence type="ECO:0000313" key="2">
    <source>
        <dbReference type="Proteomes" id="UP001589753"/>
    </source>
</evidence>
<protein>
    <submittedName>
        <fullName evidence="1">Uncharacterized protein</fullName>
    </submittedName>
</protein>